<evidence type="ECO:0000259" key="2">
    <source>
        <dbReference type="Pfam" id="PF14690"/>
    </source>
</evidence>
<feature type="non-terminal residue" evidence="3">
    <location>
        <position position="1"/>
    </location>
</feature>
<dbReference type="Pfam" id="PF01610">
    <property type="entry name" value="DDE_Tnp_ISL3"/>
    <property type="match status" value="1"/>
</dbReference>
<dbReference type="AlphaFoldDB" id="A0A7W1YHI4"/>
<dbReference type="InterPro" id="IPR029261">
    <property type="entry name" value="Transposase_Znf"/>
</dbReference>
<feature type="domain" description="Transposase IS204/IS1001/IS1096/IS1165 DDE" evidence="1">
    <location>
        <begin position="114"/>
        <end position="343"/>
    </location>
</feature>
<dbReference type="InterPro" id="IPR047951">
    <property type="entry name" value="Transpos_ISL3"/>
</dbReference>
<dbReference type="EMBL" id="JABJVM010000040">
    <property type="protein sequence ID" value="MBA3927930.1"/>
    <property type="molecule type" value="Genomic_DNA"/>
</dbReference>
<dbReference type="Pfam" id="PF14690">
    <property type="entry name" value="Zn_ribbon_ISL3"/>
    <property type="match status" value="1"/>
</dbReference>
<dbReference type="RefSeq" id="WP_181677979.1">
    <property type="nucleotide sequence ID" value="NZ_JABJVM010000040.1"/>
</dbReference>
<keyword evidence="4" id="KW-1185">Reference proteome</keyword>
<feature type="non-terminal residue" evidence="3">
    <location>
        <position position="343"/>
    </location>
</feature>
<comment type="caution">
    <text evidence="3">The sequence shown here is derived from an EMBL/GenBank/DDBJ whole genome shotgun (WGS) entry which is preliminary data.</text>
</comment>
<name>A0A7W1YHI4_9LIST</name>
<organism evidence="3 4">
    <name type="scientific">Listeria rustica</name>
    <dbReference type="NCBI Taxonomy" id="2713503"/>
    <lineage>
        <taxon>Bacteria</taxon>
        <taxon>Bacillati</taxon>
        <taxon>Bacillota</taxon>
        <taxon>Bacilli</taxon>
        <taxon>Bacillales</taxon>
        <taxon>Listeriaceae</taxon>
        <taxon>Listeria</taxon>
    </lineage>
</organism>
<reference evidence="3 4" key="1">
    <citation type="submission" date="2020-08" db="EMBL/GenBank/DDBJ databases">
        <title>Listeria ohnekaius sp. nov. and Listeria portnoyii sp. nov. isolated from non-agricultural and natural environments.</title>
        <authorList>
            <person name="Weller D."/>
            <person name="Belias A.M."/>
            <person name="Liao J."/>
            <person name="Guo S."/>
            <person name="Orsi R.H."/>
            <person name="Wiedmann M."/>
        </authorList>
    </citation>
    <scope>NUCLEOTIDE SEQUENCE [LARGE SCALE GENOMIC DNA]</scope>
    <source>
        <strain evidence="3 4">FSL W9-0585</strain>
    </source>
</reference>
<dbReference type="PANTHER" id="PTHR33498">
    <property type="entry name" value="TRANSPOSASE FOR INSERTION SEQUENCE ELEMENT IS1557"/>
    <property type="match status" value="1"/>
</dbReference>
<evidence type="ECO:0000259" key="1">
    <source>
        <dbReference type="Pfam" id="PF01610"/>
    </source>
</evidence>
<dbReference type="InterPro" id="IPR002560">
    <property type="entry name" value="Transposase_DDE"/>
</dbReference>
<gene>
    <name evidence="3" type="ORF">HPK16_16465</name>
</gene>
<dbReference type="PANTHER" id="PTHR33498:SF1">
    <property type="entry name" value="TRANSPOSASE FOR INSERTION SEQUENCE ELEMENT IS1557"/>
    <property type="match status" value="1"/>
</dbReference>
<dbReference type="NCBIfam" id="NF033550">
    <property type="entry name" value="transpos_ISL3"/>
    <property type="match status" value="1"/>
</dbReference>
<accession>A0A7W1YHI4</accession>
<feature type="domain" description="Transposase IS204/IS1001/IS1096/IS1165 zinc-finger" evidence="2">
    <location>
        <begin position="1"/>
        <end position="42"/>
    </location>
</feature>
<dbReference type="Proteomes" id="UP000548787">
    <property type="component" value="Unassembled WGS sequence"/>
</dbReference>
<evidence type="ECO:0000313" key="4">
    <source>
        <dbReference type="Proteomes" id="UP000548787"/>
    </source>
</evidence>
<sequence length="343" mass="40529">CPHCQTRTNRIKDYRTHLFQHLKMAEKRVYIHYRKRRYHCPCGKAFDEKNQGIVTRYQRFSTAWHQAALFHSISSASFTYTAKAYGTTASKIIRLFDARMDAFSTPPLTLPKIIAIDEFKGDTNKGKFQLIIADPVTRRPIDILENRSIKTIQRYLRERGQQVEIVIMDLSPAFKSAVQKALGSPLIIADSFHFSRYIYWALTKVRIRVQQKFHDYDRKRCKRMKGLFYKRKHDLTSEQWTLVQRYLELDSDLQTAYDIKEAYQAWFDTHKAQERTNVRHALHQFYELVRQANIPEFIAAIGTFQRWETEIINAFIYPHLSNGFVEGINNRTKVLKRGAYGFQ</sequence>
<protein>
    <submittedName>
        <fullName evidence="3">ISL3 family transposase</fullName>
    </submittedName>
</protein>
<evidence type="ECO:0000313" key="3">
    <source>
        <dbReference type="EMBL" id="MBA3927930.1"/>
    </source>
</evidence>
<proteinExistence type="predicted"/>